<name>A0A6V8MHU8_9BACT</name>
<comment type="caution">
    <text evidence="3">The sequence shown here is derived from an EMBL/GenBank/DDBJ whole genome shotgun (WGS) entry which is preliminary data.</text>
</comment>
<proteinExistence type="predicted"/>
<sequence length="185" mass="19518">MRRLLTVLAAVLLWGGVAQATVVLQFTPGTKDVAVGSTFTMDLRADVPNADALVGWGGTLLYDPSLVRLDGVSFGLLWDSALYLGGDTLVTLLLPNPTSPDPGASGQDLQLAQLTFACLGVGTTRLGMAIDLLDPVQGFMRFDGNYADLEIVDAEINQVTVPEPGTFLLLLTGLAGCLGLRRLRS</sequence>
<dbReference type="AlphaFoldDB" id="A0A6V8MHU8"/>
<feature type="signal peptide" evidence="1">
    <location>
        <begin position="1"/>
        <end position="20"/>
    </location>
</feature>
<dbReference type="NCBIfam" id="TIGR02595">
    <property type="entry name" value="PEP_CTERM"/>
    <property type="match status" value="1"/>
</dbReference>
<dbReference type="EMBL" id="BLXX01000004">
    <property type="protein sequence ID" value="GFO59568.1"/>
    <property type="molecule type" value="Genomic_DNA"/>
</dbReference>
<dbReference type="SUPFAM" id="SSF49384">
    <property type="entry name" value="Carbohydrate-binding domain"/>
    <property type="match status" value="1"/>
</dbReference>
<dbReference type="InterPro" id="IPR013424">
    <property type="entry name" value="Ice-binding_C"/>
</dbReference>
<evidence type="ECO:0000313" key="4">
    <source>
        <dbReference type="Proteomes" id="UP000556026"/>
    </source>
</evidence>
<feature type="domain" description="Ice-binding protein C-terminal" evidence="2">
    <location>
        <begin position="160"/>
        <end position="182"/>
    </location>
</feature>
<dbReference type="CDD" id="cd08547">
    <property type="entry name" value="Type_II_cohesin"/>
    <property type="match status" value="1"/>
</dbReference>
<organism evidence="3 4">
    <name type="scientific">Geomonas silvestris</name>
    <dbReference type="NCBI Taxonomy" id="2740184"/>
    <lineage>
        <taxon>Bacteria</taxon>
        <taxon>Pseudomonadati</taxon>
        <taxon>Thermodesulfobacteriota</taxon>
        <taxon>Desulfuromonadia</taxon>
        <taxon>Geobacterales</taxon>
        <taxon>Geobacteraceae</taxon>
        <taxon>Geomonas</taxon>
    </lineage>
</organism>
<keyword evidence="1" id="KW-0732">Signal</keyword>
<dbReference type="Gene3D" id="2.60.40.680">
    <property type="match status" value="1"/>
</dbReference>
<evidence type="ECO:0000259" key="2">
    <source>
        <dbReference type="Pfam" id="PF07589"/>
    </source>
</evidence>
<accession>A0A6V8MHU8</accession>
<gene>
    <name evidence="3" type="ORF">GMST_18930</name>
</gene>
<dbReference type="Pfam" id="PF07589">
    <property type="entry name" value="PEP-CTERM"/>
    <property type="match status" value="1"/>
</dbReference>
<evidence type="ECO:0000256" key="1">
    <source>
        <dbReference type="SAM" id="SignalP"/>
    </source>
</evidence>
<evidence type="ECO:0000313" key="3">
    <source>
        <dbReference type="EMBL" id="GFO59568.1"/>
    </source>
</evidence>
<dbReference type="Proteomes" id="UP000556026">
    <property type="component" value="Unassembled WGS sequence"/>
</dbReference>
<feature type="chain" id="PRO_5028084258" description="Ice-binding protein C-terminal domain-containing protein" evidence="1">
    <location>
        <begin position="21"/>
        <end position="185"/>
    </location>
</feature>
<dbReference type="GO" id="GO:0030246">
    <property type="term" value="F:carbohydrate binding"/>
    <property type="evidence" value="ECO:0007669"/>
    <property type="project" value="InterPro"/>
</dbReference>
<keyword evidence="4" id="KW-1185">Reference proteome</keyword>
<reference evidence="4" key="1">
    <citation type="submission" date="2020-06" db="EMBL/GenBank/DDBJ databases">
        <title>Draft genomic sequence of Geomonas sp. Red330.</title>
        <authorList>
            <person name="Itoh H."/>
            <person name="Zhenxing X."/>
            <person name="Ushijima N."/>
            <person name="Masuda Y."/>
            <person name="Shiratori Y."/>
            <person name="Senoo K."/>
        </authorList>
    </citation>
    <scope>NUCLEOTIDE SEQUENCE [LARGE SCALE GENOMIC DNA]</scope>
    <source>
        <strain evidence="4">Red330</strain>
    </source>
</reference>
<dbReference type="RefSeq" id="WP_183354386.1">
    <property type="nucleotide sequence ID" value="NZ_BLXX01000004.1"/>
</dbReference>
<dbReference type="InterPro" id="IPR008965">
    <property type="entry name" value="CBM2/CBM3_carb-bd_dom_sf"/>
</dbReference>
<protein>
    <recommendedName>
        <fullName evidence="2">Ice-binding protein C-terminal domain-containing protein</fullName>
    </recommendedName>
</protein>